<feature type="region of interest" description="Disordered" evidence="1">
    <location>
        <begin position="831"/>
        <end position="851"/>
    </location>
</feature>
<feature type="transmembrane region" description="Helical" evidence="2">
    <location>
        <begin position="1209"/>
        <end position="1242"/>
    </location>
</feature>
<dbReference type="OrthoDB" id="5242711at2"/>
<comment type="caution">
    <text evidence="5">The sequence shown here is derived from an EMBL/GenBank/DDBJ whole genome shotgun (WGS) entry which is preliminary data.</text>
</comment>
<dbReference type="InterPro" id="IPR008979">
    <property type="entry name" value="Galactose-bd-like_sf"/>
</dbReference>
<proteinExistence type="predicted"/>
<dbReference type="SUPFAM" id="SSF49785">
    <property type="entry name" value="Galactose-binding domain-like"/>
    <property type="match status" value="2"/>
</dbReference>
<gene>
    <name evidence="5" type="ORF">FGL98_06860</name>
</gene>
<dbReference type="RefSeq" id="WP_146315998.1">
    <property type="nucleotide sequence ID" value="NZ_VCQV01000007.1"/>
</dbReference>
<evidence type="ECO:0000256" key="2">
    <source>
        <dbReference type="SAM" id="Phobius"/>
    </source>
</evidence>
<protein>
    <submittedName>
        <fullName evidence="5">DUF3367 domain-containing protein</fullName>
    </submittedName>
</protein>
<evidence type="ECO:0000313" key="5">
    <source>
        <dbReference type="EMBL" id="TWP37133.1"/>
    </source>
</evidence>
<feature type="domain" description="Arabinofuranosyltransferase D third carbohydrate binding module" evidence="4">
    <location>
        <begin position="896"/>
        <end position="983"/>
    </location>
</feature>
<feature type="compositionally biased region" description="Basic and acidic residues" evidence="1">
    <location>
        <begin position="832"/>
        <end position="851"/>
    </location>
</feature>
<feature type="domain" description="Alpha-(1-&gt;3)-arabinofuranosyltransferase N-terminal GT-C" evidence="3">
    <location>
        <begin position="23"/>
        <end position="636"/>
    </location>
</feature>
<dbReference type="Pfam" id="PF24607">
    <property type="entry name" value="CBM_AftD"/>
    <property type="match status" value="2"/>
</dbReference>
<sequence length="1317" mass="136145">MTASSLEADRARLRRLLAVVAVAVLPWLIAPGYTQPDTKLDLTVSPWRYLGRSLDAWNSHAGLGELQNQAYGYLFPMGPVFGVCHGLGMPGWAAQRVWWMILLVTAFTGMERLVRRLGVAGPGVAVLAGAAYALSPRVLTVLSEISIEAWPLALTPWLVLAAHGLTDSTADRRRLLRAAAGGGLLAVCLGGVNATASAVVLVVPFCYLVTHPVGRRRIVRWWLPGVILGALWWLLPLVVLGRYAYPFLDFIETARITTAVTSVPNVLRGASDWIAYILDRSDHPTWQAGWVIAQSITAIVATCAVAAAGAWGLLRRRRDHVVSFALTSLLAGTLFMVIGHAGVIGSPISTQVQALLDGPLAALRNVHKADPLIRLPLVLGLAALAQRLVAAPRLRVRLAAGALAVLVGASLTPLWQGREADPGGYRAIPQTWTTAAHDVDAAAAVHGGATLLLPNARTATYTWGNPTDEPLSALATSPVVTRASAPLGIPGSTRILDVADTLAASGEPQPALAAGLARMGIARIVVRRDLASSVGAQPWKLVEQTLRSSPGFHLAQTIGSGGGTLTLWDVTTVGGGAQTYDLDSTVSVAGGPEAIFDLLAAGVVTHLQAVDLLTGPASASAQVITDSLPWQAYNNGVPNDVANGPTLTRGSTEPTRIGALGLPPSGDPATQPARVLTGMASLRVSSSGADPFAAAYIGAGSGPAAVFDGDPSTSWLTGDHESTARLSLTLKPTVRVSSVRVQLAHGRGVDLPQSVDVQVGGVRRTVQVGARTSLTVRVPPTSAGAIVVSLHASAGVSDPVMGLSGLAVPGAHLGDVIGIPQRVDPVSQSILLHRDPRQRSQDPRQGDDGPVLRRQLTFTRSGTFGAQVWLRPAWGTALDATLDAPWVVSGSSVVDQDPSNRPGATFDGNPKTHWLVPASDQSPTLTVTLPEPTVVRGVSVSGGDPLSGLRVAAGGRSTAVGPHGGHIRAVTTRKVTISLQPSTSTGTWRAPEIRILGAPHPFSPTVVLGCGRVGGIKVDGGGDTPLRLQTTRAALLSGALVEPDLCPGPQVLTVPGGTHEIDFVPGSGLQTELAYLRSSRVAAEPAPRSTAVRSSSPSRRVIQVGPGAPAVVALDEGFNAGWQATSSDGRDLAATEVDGWRQGFTVPGTTAQTVTLTFAPTRDHRLGLLAGLVAAILLLFAYGYALAGRRKTIGAVEPKRSTRAITVSPAWRLVGGVVLTVAVGWLASGWAGALVGIAVHLIPRRRLAPVAAAALVIAGVALAGFGVVAAQSGGAIAGQLLGTITLTALARGLVVGDAPDQATVAPAASPMPTRPEC</sequence>
<feature type="transmembrane region" description="Helical" evidence="2">
    <location>
        <begin position="117"/>
        <end position="134"/>
    </location>
</feature>
<keyword evidence="2" id="KW-0472">Membrane</keyword>
<dbReference type="InterPro" id="IPR056997">
    <property type="entry name" value="CBM_AftD"/>
</dbReference>
<feature type="transmembrane region" description="Helical" evidence="2">
    <location>
        <begin position="184"/>
        <end position="209"/>
    </location>
</feature>
<dbReference type="Proteomes" id="UP000320244">
    <property type="component" value="Unassembled WGS sequence"/>
</dbReference>
<evidence type="ECO:0000259" key="4">
    <source>
        <dbReference type="Pfam" id="PF24607"/>
    </source>
</evidence>
<feature type="transmembrane region" description="Helical" evidence="2">
    <location>
        <begin position="288"/>
        <end position="314"/>
    </location>
</feature>
<dbReference type="EMBL" id="VCQV01000007">
    <property type="protein sequence ID" value="TWP37133.1"/>
    <property type="molecule type" value="Genomic_DNA"/>
</dbReference>
<feature type="transmembrane region" description="Helical" evidence="2">
    <location>
        <begin position="1166"/>
        <end position="1188"/>
    </location>
</feature>
<evidence type="ECO:0000259" key="3">
    <source>
        <dbReference type="Pfam" id="PF11847"/>
    </source>
</evidence>
<dbReference type="GO" id="GO:0016740">
    <property type="term" value="F:transferase activity"/>
    <property type="evidence" value="ECO:0007669"/>
    <property type="project" value="InterPro"/>
</dbReference>
<keyword evidence="2" id="KW-0812">Transmembrane</keyword>
<dbReference type="InterPro" id="IPR021798">
    <property type="entry name" value="AftD_N"/>
</dbReference>
<feature type="transmembrane region" description="Helical" evidence="2">
    <location>
        <begin position="321"/>
        <end position="343"/>
    </location>
</feature>
<organism evidence="5 6">
    <name type="scientific">Leekyejoonella antrihumi</name>
    <dbReference type="NCBI Taxonomy" id="1660198"/>
    <lineage>
        <taxon>Bacteria</taxon>
        <taxon>Bacillati</taxon>
        <taxon>Actinomycetota</taxon>
        <taxon>Actinomycetes</taxon>
        <taxon>Micrococcales</taxon>
        <taxon>Dermacoccaceae</taxon>
        <taxon>Leekyejoonella</taxon>
    </lineage>
</organism>
<accession>A0A563E4F7</accession>
<keyword evidence="6" id="KW-1185">Reference proteome</keyword>
<reference evidence="5 6" key="2">
    <citation type="submission" date="2019-08" db="EMBL/GenBank/DDBJ databases">
        <title>Jejuicoccus antrihumi gen. nov., sp. nov., a new member of the family Dermacoccaceae isolated from a cave.</title>
        <authorList>
            <person name="Schumann P."/>
            <person name="Kim I.S."/>
        </authorList>
    </citation>
    <scope>NUCLEOTIDE SEQUENCE [LARGE SCALE GENOMIC DNA]</scope>
    <source>
        <strain evidence="5 6">C5-26</strain>
    </source>
</reference>
<keyword evidence="2" id="KW-1133">Transmembrane helix</keyword>
<feature type="transmembrane region" description="Helical" evidence="2">
    <location>
        <begin position="221"/>
        <end position="245"/>
    </location>
</feature>
<feature type="domain" description="Arabinofuranosyltransferase D third carbohydrate binding module" evidence="4">
    <location>
        <begin position="702"/>
        <end position="810"/>
    </location>
</feature>
<evidence type="ECO:0000313" key="6">
    <source>
        <dbReference type="Proteomes" id="UP000320244"/>
    </source>
</evidence>
<reference evidence="5 6" key="1">
    <citation type="submission" date="2019-05" db="EMBL/GenBank/DDBJ databases">
        <authorList>
            <person name="Lee S.D."/>
        </authorList>
    </citation>
    <scope>NUCLEOTIDE SEQUENCE [LARGE SCALE GENOMIC DNA]</scope>
    <source>
        <strain evidence="5 6">C5-26</strain>
    </source>
</reference>
<name>A0A563E4F7_9MICO</name>
<dbReference type="Pfam" id="PF11847">
    <property type="entry name" value="GT-C_AftD"/>
    <property type="match status" value="1"/>
</dbReference>
<evidence type="ECO:0000256" key="1">
    <source>
        <dbReference type="SAM" id="MobiDB-lite"/>
    </source>
</evidence>
<feature type="transmembrane region" description="Helical" evidence="2">
    <location>
        <begin position="1248"/>
        <end position="1270"/>
    </location>
</feature>